<dbReference type="Proteomes" id="UP000030640">
    <property type="component" value="Unassembled WGS sequence"/>
</dbReference>
<dbReference type="AlphaFoldDB" id="W6ZXC9"/>
<reference evidence="1 2" key="1">
    <citation type="submission" date="2013-02" db="EMBL/GenBank/DDBJ databases">
        <title>The Genome Sequence of Plasmodium inui San Antonio 1.</title>
        <authorList>
            <consortium name="The Broad Institute Genome Sequencing Platform"/>
            <consortium name="The Broad Institute Genome Sequencing Center for Infectious Disease"/>
            <person name="Neafsey D."/>
            <person name="Cheeseman I."/>
            <person name="Volkman S."/>
            <person name="Adams J."/>
            <person name="Walker B."/>
            <person name="Young S.K."/>
            <person name="Zeng Q."/>
            <person name="Gargeya S."/>
            <person name="Fitzgerald M."/>
            <person name="Haas B."/>
            <person name="Abouelleil A."/>
            <person name="Alvarado L."/>
            <person name="Arachchi H.M."/>
            <person name="Berlin A.M."/>
            <person name="Chapman S.B."/>
            <person name="Dewar J."/>
            <person name="Goldberg J."/>
            <person name="Griggs A."/>
            <person name="Gujja S."/>
            <person name="Hansen M."/>
            <person name="Howarth C."/>
            <person name="Imamovic A."/>
            <person name="Larimer J."/>
            <person name="McCowan C."/>
            <person name="Murphy C."/>
            <person name="Neiman D."/>
            <person name="Pearson M."/>
            <person name="Priest M."/>
            <person name="Roberts A."/>
            <person name="Saif S."/>
            <person name="Shea T."/>
            <person name="Sisk P."/>
            <person name="Sykes S."/>
            <person name="Wortman J."/>
            <person name="Nusbaum C."/>
            <person name="Birren B."/>
        </authorList>
    </citation>
    <scope>NUCLEOTIDE SEQUENCE [LARGE SCALE GENOMIC DNA]</scope>
    <source>
        <strain evidence="1 2">San Antonio 1</strain>
    </source>
</reference>
<keyword evidence="2" id="KW-1185">Reference proteome</keyword>
<dbReference type="RefSeq" id="XP_008819497.1">
    <property type="nucleotide sequence ID" value="XM_008821275.1"/>
</dbReference>
<proteinExistence type="predicted"/>
<sequence>MHNRYYHSSAISTFTQRYYSNFRNHHHCKSIHICTVHAIVRLPYSYTRRNSVLQIMTLVEYEYFTHTSKVYIVVLLAPLYYRNSGVPNIS</sequence>
<evidence type="ECO:0000313" key="2">
    <source>
        <dbReference type="Proteomes" id="UP000030640"/>
    </source>
</evidence>
<name>W6ZXC9_9APIC</name>
<dbReference type="VEuPathDB" id="PlasmoDB:C922_05704"/>
<accession>W6ZXC9</accession>
<dbReference type="GeneID" id="20040978"/>
<dbReference type="EMBL" id="KI965601">
    <property type="protein sequence ID" value="EUD63915.1"/>
    <property type="molecule type" value="Genomic_DNA"/>
</dbReference>
<gene>
    <name evidence="1" type="ORF">C922_05704</name>
</gene>
<protein>
    <submittedName>
        <fullName evidence="1">Uncharacterized protein</fullName>
    </submittedName>
</protein>
<organism evidence="1 2">
    <name type="scientific">Plasmodium inui San Antonio 1</name>
    <dbReference type="NCBI Taxonomy" id="1237626"/>
    <lineage>
        <taxon>Eukaryota</taxon>
        <taxon>Sar</taxon>
        <taxon>Alveolata</taxon>
        <taxon>Apicomplexa</taxon>
        <taxon>Aconoidasida</taxon>
        <taxon>Haemosporida</taxon>
        <taxon>Plasmodiidae</taxon>
        <taxon>Plasmodium</taxon>
        <taxon>Plasmodium (Plasmodium)</taxon>
    </lineage>
</organism>
<evidence type="ECO:0000313" key="1">
    <source>
        <dbReference type="EMBL" id="EUD63915.1"/>
    </source>
</evidence>